<dbReference type="PANTHER" id="PTHR42784">
    <property type="entry name" value="PYRANOSE 2-OXIDASE"/>
    <property type="match status" value="1"/>
</dbReference>
<sequence>MSNLPTQNIETADVIVVGAGMAGSVMAYQLGLAGLKVLVLESGPAIPPNRSEYLERFYIAVLKSPESPYPPEQTEQTPATQFAPRATIQDLITASSTDPNKAQKSYLVQQGEQLFASTYERVGGGTMWHWMGTALRLLPNDFRMRTAYNVGVDWPISYDDLQTAYCRAEEEMGVSADVASQTYLGVTFPQGYEYSMHGIPPSLVDQGLGKNVTGTVYQSPEKAPDDKPYPSVTLNVRQTPAGRNSQSDNGRRVCAGNTSCTPICPIQAKYDATVTMAKALDTGNVRLLYQSVASKVQVDASGVTGIEYIQYQNDGTRQNGVAQGKRYVIAAHAIETPKLLLNSVGPHSPNGVANSSEQVGVGLSDHPVYLAWGLMPEGKPLFPFRGPLSTSGIEDMRDGAFRSERAAWRIEIGNEGWNWSTNDPYKTVCDFIDGTNNGGANPKNQALSGKALVQQLNSVLTRQFRLGFLVEQLETDPDKLIRRGEQPKKDLEKAICRVELSKTFTDGLGLPRPQITYSLSDYTKKGFKQARLAATHIITKLMGATELTNLAPELESGPQTVFEHDGEHYQFFGAGHLMGTYRMGTDSTNSVVNKDQRSWDHPNLFLVGAGVFPTTGTANPTLTITALTFQAADVVASDLLKRTVQVQANQAWQSTGVQVNGQSWQLAVCTGGQWTANPDSGMVSAAGHPGLIAKPGYTLSGQPEGALIGRIGNSGVPFLVGNQAQLPRGQQGELQLCINDDLDGRYGAGLSDNQGSLSVEVRFGTV</sequence>
<feature type="domain" description="Glucose-methanol-choline oxidoreductase C-terminal" evidence="7">
    <location>
        <begin position="496"/>
        <end position="627"/>
    </location>
</feature>
<dbReference type="PANTHER" id="PTHR42784:SF1">
    <property type="entry name" value="PYRANOSE 2-OXIDASE"/>
    <property type="match status" value="1"/>
</dbReference>
<evidence type="ECO:0000259" key="7">
    <source>
        <dbReference type="Pfam" id="PF05199"/>
    </source>
</evidence>
<keyword evidence="4" id="KW-0274">FAD</keyword>
<dbReference type="Pfam" id="PF00732">
    <property type="entry name" value="GMC_oxred_N"/>
    <property type="match status" value="1"/>
</dbReference>
<dbReference type="GO" id="GO:0050660">
    <property type="term" value="F:flavin adenine dinucleotide binding"/>
    <property type="evidence" value="ECO:0007669"/>
    <property type="project" value="InterPro"/>
</dbReference>
<evidence type="ECO:0000256" key="5">
    <source>
        <dbReference type="ARBA" id="ARBA00023002"/>
    </source>
</evidence>
<evidence type="ECO:0000256" key="4">
    <source>
        <dbReference type="ARBA" id="ARBA00022827"/>
    </source>
</evidence>
<protein>
    <submittedName>
        <fullName evidence="8">Choline dehydrogenase</fullName>
    </submittedName>
</protein>
<dbReference type="SUPFAM" id="SSF51905">
    <property type="entry name" value="FAD/NAD(P)-binding domain"/>
    <property type="match status" value="1"/>
</dbReference>
<accession>A0A1H6PAR7</accession>
<dbReference type="Gene3D" id="3.50.50.60">
    <property type="entry name" value="FAD/NAD(P)-binding domain"/>
    <property type="match status" value="2"/>
</dbReference>
<proteinExistence type="inferred from homology"/>
<dbReference type="InterPro" id="IPR007867">
    <property type="entry name" value="GMC_OxRtase_C"/>
</dbReference>
<dbReference type="RefSeq" id="WP_019362532.1">
    <property type="nucleotide sequence ID" value="NZ_CP162519.1"/>
</dbReference>
<organism evidence="8 9">
    <name type="scientific">Pseudomonas asplenii</name>
    <dbReference type="NCBI Taxonomy" id="53407"/>
    <lineage>
        <taxon>Bacteria</taxon>
        <taxon>Pseudomonadati</taxon>
        <taxon>Pseudomonadota</taxon>
        <taxon>Gammaproteobacteria</taxon>
        <taxon>Pseudomonadales</taxon>
        <taxon>Pseudomonadaceae</taxon>
        <taxon>Pseudomonas</taxon>
    </lineage>
</organism>
<keyword evidence="3" id="KW-0285">Flavoprotein</keyword>
<dbReference type="Proteomes" id="UP000182272">
    <property type="component" value="Chromosome I"/>
</dbReference>
<dbReference type="EMBL" id="LT629972">
    <property type="protein sequence ID" value="SEI22202.1"/>
    <property type="molecule type" value="Genomic_DNA"/>
</dbReference>
<dbReference type="InterPro" id="IPR051473">
    <property type="entry name" value="P2Ox-like"/>
</dbReference>
<comment type="cofactor">
    <cofactor evidence="1">
        <name>FAD</name>
        <dbReference type="ChEBI" id="CHEBI:57692"/>
    </cofactor>
</comment>
<evidence type="ECO:0000313" key="9">
    <source>
        <dbReference type="Proteomes" id="UP000182272"/>
    </source>
</evidence>
<keyword evidence="5" id="KW-0560">Oxidoreductase</keyword>
<evidence type="ECO:0000259" key="6">
    <source>
        <dbReference type="Pfam" id="PF00732"/>
    </source>
</evidence>
<feature type="domain" description="Glucose-methanol-choline oxidoreductase N-terminal" evidence="6">
    <location>
        <begin position="236"/>
        <end position="368"/>
    </location>
</feature>
<evidence type="ECO:0000256" key="2">
    <source>
        <dbReference type="ARBA" id="ARBA00010790"/>
    </source>
</evidence>
<dbReference type="Pfam" id="PF05199">
    <property type="entry name" value="GMC_oxred_C"/>
    <property type="match status" value="1"/>
</dbReference>
<dbReference type="InterPro" id="IPR036188">
    <property type="entry name" value="FAD/NAD-bd_sf"/>
</dbReference>
<evidence type="ECO:0000256" key="3">
    <source>
        <dbReference type="ARBA" id="ARBA00022630"/>
    </source>
</evidence>
<comment type="similarity">
    <text evidence="2">Belongs to the GMC oxidoreductase family.</text>
</comment>
<dbReference type="Gene3D" id="2.60.120.430">
    <property type="entry name" value="Galactose-binding lectin"/>
    <property type="match status" value="1"/>
</dbReference>
<dbReference type="Pfam" id="PF13450">
    <property type="entry name" value="NAD_binding_8"/>
    <property type="match status" value="1"/>
</dbReference>
<name>A0A1H6PAR7_9PSED</name>
<gene>
    <name evidence="8" type="ORF">SAMN05216581_4735</name>
</gene>
<evidence type="ECO:0000256" key="1">
    <source>
        <dbReference type="ARBA" id="ARBA00001974"/>
    </source>
</evidence>
<dbReference type="AlphaFoldDB" id="A0A1H6PAR7"/>
<evidence type="ECO:0000313" key="8">
    <source>
        <dbReference type="EMBL" id="SEI22202.1"/>
    </source>
</evidence>
<reference evidence="8 9" key="1">
    <citation type="submission" date="2016-10" db="EMBL/GenBank/DDBJ databases">
        <authorList>
            <person name="de Groot N.N."/>
        </authorList>
    </citation>
    <scope>NUCLEOTIDE SEQUENCE [LARGE SCALE GENOMIC DNA]</scope>
    <source>
        <strain evidence="8 9">LMG 2158</strain>
    </source>
</reference>
<dbReference type="GO" id="GO:0016614">
    <property type="term" value="F:oxidoreductase activity, acting on CH-OH group of donors"/>
    <property type="evidence" value="ECO:0007669"/>
    <property type="project" value="InterPro"/>
</dbReference>
<dbReference type="InterPro" id="IPR000172">
    <property type="entry name" value="GMC_OxRdtase_N"/>
</dbReference>
<dbReference type="OrthoDB" id="9787779at2"/>